<keyword evidence="2" id="KW-1185">Reference proteome</keyword>
<name>A0AC61R916_9FIRM</name>
<dbReference type="EMBL" id="SRYG01000010">
    <property type="protein sequence ID" value="TGY66059.1"/>
    <property type="molecule type" value="Genomic_DNA"/>
</dbReference>
<reference evidence="1" key="1">
    <citation type="submission" date="2019-04" db="EMBL/GenBank/DDBJ databases">
        <title>Microbes associate with the intestines of laboratory mice.</title>
        <authorList>
            <person name="Navarre W."/>
            <person name="Wong E."/>
            <person name="Huang K."/>
            <person name="Tropini C."/>
            <person name="Ng K."/>
            <person name="Yu B."/>
        </authorList>
    </citation>
    <scope>NUCLEOTIDE SEQUENCE</scope>
    <source>
        <strain evidence="1">NM09_H32</strain>
    </source>
</reference>
<sequence length="344" mass="39350">MKKKSVLNLIKYHFEKNEKAFKSEAYSIAKEFSQSGDQELAQYIMMFLSSSQTWIPMEANHTYEFLDQVGGNGEPLLLPEPIMNEIMGIANAANRNMGVNKFLFVGKPGTGKTEAGKQLGRILNRAVYNVNVEALIDSKLGQTSKNISKLFKEIDQLVKIEPSIILIDEIDSLVSNRLDQQDVREMSRVTSTILKQFDLLDYRATIIGTTNLLKQLDKALLRRFDKVVSFDRYSKQDRIELAEKLLNRYLAQAQITTKNLRLFKKILNLNLPETPAELKNIIRTAIAFSDPQDESDYLVRLYSLVTEHSIPDAQILKEQGFTIRESEALLQKSRSAIDRELRRE</sequence>
<comment type="caution">
    <text evidence="1">The sequence shown here is derived from an EMBL/GenBank/DDBJ whole genome shotgun (WGS) entry which is preliminary data.</text>
</comment>
<evidence type="ECO:0000313" key="1">
    <source>
        <dbReference type="EMBL" id="TGY66059.1"/>
    </source>
</evidence>
<organism evidence="1 2">
    <name type="scientific">Dubosiella muris</name>
    <dbReference type="NCBI Taxonomy" id="3038133"/>
    <lineage>
        <taxon>Bacteria</taxon>
        <taxon>Bacillati</taxon>
        <taxon>Bacillota</taxon>
        <taxon>Erysipelotrichia</taxon>
        <taxon>Erysipelotrichales</taxon>
        <taxon>Erysipelotrichaceae</taxon>
        <taxon>Dubosiella</taxon>
    </lineage>
</organism>
<evidence type="ECO:0000313" key="2">
    <source>
        <dbReference type="Proteomes" id="UP000308836"/>
    </source>
</evidence>
<dbReference type="Proteomes" id="UP000308836">
    <property type="component" value="Unassembled WGS sequence"/>
</dbReference>
<accession>A0AC61R916</accession>
<protein>
    <submittedName>
        <fullName evidence="1">AAA family ATPase</fullName>
    </submittedName>
</protein>
<proteinExistence type="predicted"/>
<gene>
    <name evidence="1" type="ORF">E5336_06110</name>
</gene>